<keyword evidence="2" id="KW-1185">Reference proteome</keyword>
<evidence type="ECO:0000256" key="1">
    <source>
        <dbReference type="SAM" id="MobiDB-lite"/>
    </source>
</evidence>
<dbReference type="WBParaSite" id="Pan_g14013.t1">
    <property type="protein sequence ID" value="Pan_g14013.t1"/>
    <property type="gene ID" value="Pan_g14013"/>
</dbReference>
<feature type="region of interest" description="Disordered" evidence="1">
    <location>
        <begin position="1"/>
        <end position="60"/>
    </location>
</feature>
<dbReference type="AlphaFoldDB" id="A0A7E4ZS03"/>
<feature type="compositionally biased region" description="Polar residues" evidence="1">
    <location>
        <begin position="34"/>
        <end position="47"/>
    </location>
</feature>
<evidence type="ECO:0000313" key="3">
    <source>
        <dbReference type="WBParaSite" id="Pan_g14013.t1"/>
    </source>
</evidence>
<organism evidence="2 3">
    <name type="scientific">Panagrellus redivivus</name>
    <name type="common">Microworm</name>
    <dbReference type="NCBI Taxonomy" id="6233"/>
    <lineage>
        <taxon>Eukaryota</taxon>
        <taxon>Metazoa</taxon>
        <taxon>Ecdysozoa</taxon>
        <taxon>Nematoda</taxon>
        <taxon>Chromadorea</taxon>
        <taxon>Rhabditida</taxon>
        <taxon>Tylenchina</taxon>
        <taxon>Panagrolaimomorpha</taxon>
        <taxon>Panagrolaimoidea</taxon>
        <taxon>Panagrolaimidae</taxon>
        <taxon>Panagrellus</taxon>
    </lineage>
</organism>
<name>A0A7E4ZS03_PANRE</name>
<dbReference type="Proteomes" id="UP000492821">
    <property type="component" value="Unassembled WGS sequence"/>
</dbReference>
<protein>
    <submittedName>
        <fullName evidence="3">Uncharacterized protein</fullName>
    </submittedName>
</protein>
<sequence length="112" mass="12767">MPITSPTQTQREITTPSTTRMDPRPVIQLVPTRLSPSTPKSPTNDRQLASRRPARPIKMSPTDFYHLQSDCDYVRELESFVKHPKKPKNTCSVRTLPMTSPLESVLDCRVFT</sequence>
<accession>A0A7E4ZS03</accession>
<evidence type="ECO:0000313" key="2">
    <source>
        <dbReference type="Proteomes" id="UP000492821"/>
    </source>
</evidence>
<proteinExistence type="predicted"/>
<feature type="compositionally biased region" description="Polar residues" evidence="1">
    <location>
        <begin position="1"/>
        <end position="20"/>
    </location>
</feature>
<reference evidence="3" key="2">
    <citation type="submission" date="2020-10" db="UniProtKB">
        <authorList>
            <consortium name="WormBaseParasite"/>
        </authorList>
    </citation>
    <scope>IDENTIFICATION</scope>
</reference>
<reference evidence="2" key="1">
    <citation type="journal article" date="2013" name="Genetics">
        <title>The draft genome and transcriptome of Panagrellus redivivus are shaped by the harsh demands of a free-living lifestyle.</title>
        <authorList>
            <person name="Srinivasan J."/>
            <person name="Dillman A.R."/>
            <person name="Macchietto M.G."/>
            <person name="Heikkinen L."/>
            <person name="Lakso M."/>
            <person name="Fracchia K.M."/>
            <person name="Antoshechkin I."/>
            <person name="Mortazavi A."/>
            <person name="Wong G."/>
            <person name="Sternberg P.W."/>
        </authorList>
    </citation>
    <scope>NUCLEOTIDE SEQUENCE [LARGE SCALE GENOMIC DNA]</scope>
    <source>
        <strain evidence="2">MT8872</strain>
    </source>
</reference>